<feature type="transmembrane region" description="Helical" evidence="6">
    <location>
        <begin position="57"/>
        <end position="76"/>
    </location>
</feature>
<dbReference type="EMBL" id="SLZU01000008">
    <property type="protein sequence ID" value="TCS62723.1"/>
    <property type="molecule type" value="Genomic_DNA"/>
</dbReference>
<evidence type="ECO:0000256" key="4">
    <source>
        <dbReference type="ARBA" id="ARBA00022989"/>
    </source>
</evidence>
<keyword evidence="2" id="KW-1003">Cell membrane</keyword>
<gene>
    <name evidence="7" type="ORF">EDD52_10817</name>
</gene>
<feature type="transmembrane region" description="Helical" evidence="6">
    <location>
        <begin position="191"/>
        <end position="213"/>
    </location>
</feature>
<feature type="transmembrane region" description="Helical" evidence="6">
    <location>
        <begin position="148"/>
        <end position="171"/>
    </location>
</feature>
<keyword evidence="3 6" id="KW-0812">Transmembrane</keyword>
<reference evidence="7 8" key="1">
    <citation type="submission" date="2019-03" db="EMBL/GenBank/DDBJ databases">
        <title>Genomic Encyclopedia of Type Strains, Phase IV (KMG-IV): sequencing the most valuable type-strain genomes for metagenomic binning, comparative biology and taxonomic classification.</title>
        <authorList>
            <person name="Goeker M."/>
        </authorList>
    </citation>
    <scope>NUCLEOTIDE SEQUENCE [LARGE SCALE GENOMIC DNA]</scope>
    <source>
        <strain evidence="7 8">DSM 104836</strain>
    </source>
</reference>
<evidence type="ECO:0000256" key="6">
    <source>
        <dbReference type="SAM" id="Phobius"/>
    </source>
</evidence>
<evidence type="ECO:0000256" key="3">
    <source>
        <dbReference type="ARBA" id="ARBA00022692"/>
    </source>
</evidence>
<dbReference type="Proteomes" id="UP000295696">
    <property type="component" value="Unassembled WGS sequence"/>
</dbReference>
<dbReference type="AlphaFoldDB" id="A0A4R3JCB0"/>
<name>A0A4R3JCB0_9RHOB</name>
<feature type="transmembrane region" description="Helical" evidence="6">
    <location>
        <begin position="117"/>
        <end position="136"/>
    </location>
</feature>
<dbReference type="InterPro" id="IPR022791">
    <property type="entry name" value="L-PG_synthase/AglD"/>
</dbReference>
<dbReference type="GO" id="GO:0005886">
    <property type="term" value="C:plasma membrane"/>
    <property type="evidence" value="ECO:0007669"/>
    <property type="project" value="UniProtKB-SubCell"/>
</dbReference>
<dbReference type="OrthoDB" id="9126302at2"/>
<keyword evidence="5 6" id="KW-0472">Membrane</keyword>
<keyword evidence="4 6" id="KW-1133">Transmembrane helix</keyword>
<evidence type="ECO:0000256" key="2">
    <source>
        <dbReference type="ARBA" id="ARBA00022475"/>
    </source>
</evidence>
<dbReference type="PANTHER" id="PTHR40277">
    <property type="entry name" value="BLL5419 PROTEIN"/>
    <property type="match status" value="1"/>
</dbReference>
<dbReference type="PANTHER" id="PTHR40277:SF1">
    <property type="entry name" value="BLL5419 PROTEIN"/>
    <property type="match status" value="1"/>
</dbReference>
<proteinExistence type="predicted"/>
<evidence type="ECO:0000313" key="8">
    <source>
        <dbReference type="Proteomes" id="UP000295696"/>
    </source>
</evidence>
<feature type="transmembrane region" description="Helical" evidence="6">
    <location>
        <begin position="267"/>
        <end position="289"/>
    </location>
</feature>
<dbReference type="RefSeq" id="WP_132245284.1">
    <property type="nucleotide sequence ID" value="NZ_SLZU01000008.1"/>
</dbReference>
<evidence type="ECO:0000256" key="5">
    <source>
        <dbReference type="ARBA" id="ARBA00023136"/>
    </source>
</evidence>
<feature type="transmembrane region" description="Helical" evidence="6">
    <location>
        <begin position="32"/>
        <end position="50"/>
    </location>
</feature>
<keyword evidence="8" id="KW-1185">Reference proteome</keyword>
<organism evidence="7 8">
    <name type="scientific">Primorskyibacter sedentarius</name>
    <dbReference type="NCBI Taxonomy" id="745311"/>
    <lineage>
        <taxon>Bacteria</taxon>
        <taxon>Pseudomonadati</taxon>
        <taxon>Pseudomonadota</taxon>
        <taxon>Alphaproteobacteria</taxon>
        <taxon>Rhodobacterales</taxon>
        <taxon>Roseobacteraceae</taxon>
        <taxon>Primorskyibacter</taxon>
    </lineage>
</organism>
<feature type="transmembrane region" description="Helical" evidence="6">
    <location>
        <begin position="220"/>
        <end position="247"/>
    </location>
</feature>
<comment type="subcellular location">
    <subcellularLocation>
        <location evidence="1">Cell membrane</location>
        <topology evidence="1">Multi-pass membrane protein</topology>
    </subcellularLocation>
</comment>
<evidence type="ECO:0000256" key="1">
    <source>
        <dbReference type="ARBA" id="ARBA00004651"/>
    </source>
</evidence>
<accession>A0A4R3JCB0</accession>
<dbReference type="Pfam" id="PF03706">
    <property type="entry name" value="LPG_synthase_TM"/>
    <property type="match status" value="1"/>
</dbReference>
<sequence>MSFIRILLPLALIALCLAFAGGRGLWDRFADLSLPWMGAAVAMLNLVIILSALRWRLTAIALGLPLTVGGAVREYYLAQFVNQTLPGGVLGDAARAVRSRNGGPLTPAAQAVVLERASGQIGMAAILGLATIGAAVRPGTLPPVDAIAIAPVWMALAITVFLAFALVALGISRRTTGSWGNAVRIALARRWRMQLTLSVTIAALTVTAFALAARATGTALPIFATALVAPLVLTAMLLPASVAGWGWREGAAAVLFPLAGADAAAGFAASIAFGIAVLASTLPGALFFLRRKRARPACVDCTRI</sequence>
<evidence type="ECO:0000313" key="7">
    <source>
        <dbReference type="EMBL" id="TCS62723.1"/>
    </source>
</evidence>
<protein>
    <submittedName>
        <fullName evidence="7">Uncharacterized membrane protein YbhN (UPF0104 family)</fullName>
    </submittedName>
</protein>
<comment type="caution">
    <text evidence="7">The sequence shown here is derived from an EMBL/GenBank/DDBJ whole genome shotgun (WGS) entry which is preliminary data.</text>
</comment>